<keyword evidence="3" id="KW-1185">Reference proteome</keyword>
<dbReference type="PROSITE" id="PS00409">
    <property type="entry name" value="PROKAR_NTER_METHYL"/>
    <property type="match status" value="1"/>
</dbReference>
<dbReference type="Pfam" id="PF07963">
    <property type="entry name" value="N_methyl"/>
    <property type="match status" value="1"/>
</dbReference>
<keyword evidence="1" id="KW-1133">Transmembrane helix</keyword>
<evidence type="ECO:0008006" key="4">
    <source>
        <dbReference type="Google" id="ProtNLM"/>
    </source>
</evidence>
<dbReference type="NCBIfam" id="TIGR02532">
    <property type="entry name" value="IV_pilin_GFxxxE"/>
    <property type="match status" value="1"/>
</dbReference>
<organism evidence="2 3">
    <name type="scientific">Eisenbergiella tayi</name>
    <dbReference type="NCBI Taxonomy" id="1432052"/>
    <lineage>
        <taxon>Bacteria</taxon>
        <taxon>Bacillati</taxon>
        <taxon>Bacillota</taxon>
        <taxon>Clostridia</taxon>
        <taxon>Lachnospirales</taxon>
        <taxon>Lachnospiraceae</taxon>
        <taxon>Eisenbergiella</taxon>
    </lineage>
</organism>
<proteinExistence type="predicted"/>
<keyword evidence="1" id="KW-0812">Transmembrane</keyword>
<comment type="caution">
    <text evidence="2">The sequence shown here is derived from an EMBL/GenBank/DDBJ whole genome shotgun (WGS) entry which is preliminary data.</text>
</comment>
<dbReference type="Gene3D" id="3.30.700.10">
    <property type="entry name" value="Glycoprotein, Type 4 Pilin"/>
    <property type="match status" value="1"/>
</dbReference>
<evidence type="ECO:0000313" key="2">
    <source>
        <dbReference type="EMBL" id="ODR58105.1"/>
    </source>
</evidence>
<dbReference type="Proteomes" id="UP000094869">
    <property type="component" value="Unassembled WGS sequence"/>
</dbReference>
<evidence type="ECO:0000313" key="3">
    <source>
        <dbReference type="Proteomes" id="UP000094869"/>
    </source>
</evidence>
<dbReference type="SUPFAM" id="SSF54523">
    <property type="entry name" value="Pili subunits"/>
    <property type="match status" value="1"/>
</dbReference>
<feature type="transmembrane region" description="Helical" evidence="1">
    <location>
        <begin position="29"/>
        <end position="53"/>
    </location>
</feature>
<dbReference type="EMBL" id="MEHD01000020">
    <property type="protein sequence ID" value="ODR58105.1"/>
    <property type="molecule type" value="Genomic_DNA"/>
</dbReference>
<dbReference type="InterPro" id="IPR045584">
    <property type="entry name" value="Pilin-like"/>
</dbReference>
<name>A0ABX3AJQ9_9FIRM</name>
<evidence type="ECO:0000256" key="1">
    <source>
        <dbReference type="SAM" id="Phobius"/>
    </source>
</evidence>
<gene>
    <name evidence="2" type="ORF">BEI63_09450</name>
</gene>
<sequence>MSKNQIRYFYYKDEEKDLHMKQENKNKGFTLVEMIVVIVIIGILLAILVPGLFKYIKKAKDQQALIECRAVVTAAQAEALELSGKNKFIPYEFTTPNFLTKICSEAGVTGSVTYGINFSESPDTEISYLEYKTKGDIIVAYDINTNVLYYIKESINLSDMNNRLHNYGESFDKDFGTNYKKWNDARDKYFNTDEALLTQNEIKLLTERTTLTEEKLGSLRWLPCRYQNEDSTYEHYFVATDKSGQFNVSLVYYNGAYYYFQGNNGKTGASSMTDANASTIEKLKEAASNADDLSNVKDKWIRIDK</sequence>
<accession>A0ABX3AJQ9</accession>
<keyword evidence="1" id="KW-0472">Membrane</keyword>
<dbReference type="RefSeq" id="WP_069411441.1">
    <property type="nucleotide sequence ID" value="NZ_DAWDRA010000234.1"/>
</dbReference>
<dbReference type="InterPro" id="IPR012902">
    <property type="entry name" value="N_methyl_site"/>
</dbReference>
<protein>
    <recommendedName>
        <fullName evidence="4">Prepilin-type N-terminal cleavage/methylation domain-containing protein</fullName>
    </recommendedName>
</protein>
<reference evidence="2 3" key="1">
    <citation type="submission" date="2016-08" db="EMBL/GenBank/DDBJ databases">
        <title>Characterization of Isolates of Eisenbergiella tayi Derived from Blood Cultures, Using Whole Genome Sequencing.</title>
        <authorList>
            <person name="Bernier A.-M."/>
            <person name="Burdz T."/>
            <person name="Wiebe D."/>
            <person name="Bernard K."/>
        </authorList>
    </citation>
    <scope>NUCLEOTIDE SEQUENCE [LARGE SCALE GENOMIC DNA]</scope>
    <source>
        <strain evidence="2 3">NML120146</strain>
    </source>
</reference>